<organism evidence="2 3">
    <name type="scientific">Rhodovulum adriaticum</name>
    <name type="common">Rhodopseudomonas adriatica</name>
    <dbReference type="NCBI Taxonomy" id="35804"/>
    <lineage>
        <taxon>Bacteria</taxon>
        <taxon>Pseudomonadati</taxon>
        <taxon>Pseudomonadota</taxon>
        <taxon>Alphaproteobacteria</taxon>
        <taxon>Rhodobacterales</taxon>
        <taxon>Paracoccaceae</taxon>
        <taxon>Rhodovulum</taxon>
    </lineage>
</organism>
<dbReference type="Pfam" id="PF06527">
    <property type="entry name" value="TniQ"/>
    <property type="match status" value="1"/>
</dbReference>
<name>A0A4R2NLH6_RHOAD</name>
<accession>A0A4R2NLH6</accession>
<feature type="domain" description="TniQ" evidence="1">
    <location>
        <begin position="7"/>
        <end position="140"/>
    </location>
</feature>
<sequence length="541" mass="58955">MARLSPFLPFAEDETPLSWAARLAAFHTGGRLVPFLNDLGIDLMALRGGADDAITRLCEIVGQDPEPVRRNSITRLGNRRFGLRGEEFYADITVGKATRFCPACLAEDEASDLPPHAARRLRLAWMLAPVRTCPRHGLALVERKAGAWDDVTHELQALVPETGAALASLAKSRPPRAPSELQSYVLARLEGDAGPAWLDRQGIDQVARATEMLGLVCAYGPRRKPADMTPDDREAAIAVAWPHMRDGEEGVCAAFQDLLDNAIARGTALSSRRAVFGGLYLWLSSSNLRNDPGPIRDLLRAFIIENMDLMPGQNLLGEVILQPRKSSIASIAKTELVDTRTLRNLLVSKGLIKPEMKDVPACSIVLDHDVAVRVAKEIKDAVPVSALPDYLRASRPIVSCLVSMRILVPLSEADARAVGRLGKAVHLHDVEALMARLARIGPEVEVAPPGMLTLAKCAERIHKELRFILPDLLDGYLRRVVRLAGTRGFEGILVDPEEVKAAAGNLNWPGMLEAGPSETDLPKDTAISAYRNRYRGITSAL</sequence>
<dbReference type="EMBL" id="SLXL01000007">
    <property type="protein sequence ID" value="TCP22198.1"/>
    <property type="molecule type" value="Genomic_DNA"/>
</dbReference>
<evidence type="ECO:0000259" key="1">
    <source>
        <dbReference type="Pfam" id="PF06527"/>
    </source>
</evidence>
<dbReference type="RefSeq" id="WP_132603364.1">
    <property type="nucleotide sequence ID" value="NZ_NRRP01000029.1"/>
</dbReference>
<proteinExistence type="predicted"/>
<dbReference type="AlphaFoldDB" id="A0A4R2NLH6"/>
<evidence type="ECO:0000313" key="2">
    <source>
        <dbReference type="EMBL" id="TCP22198.1"/>
    </source>
</evidence>
<keyword evidence="3" id="KW-1185">Reference proteome</keyword>
<gene>
    <name evidence="2" type="ORF">EV656_1076</name>
</gene>
<comment type="caution">
    <text evidence="2">The sequence shown here is derived from an EMBL/GenBank/DDBJ whole genome shotgun (WGS) entry which is preliminary data.</text>
</comment>
<dbReference type="OrthoDB" id="7595282at2"/>
<evidence type="ECO:0000313" key="3">
    <source>
        <dbReference type="Proteomes" id="UP000295733"/>
    </source>
</evidence>
<protein>
    <submittedName>
        <fullName evidence="2">TniQ protein</fullName>
    </submittedName>
</protein>
<reference evidence="2 3" key="1">
    <citation type="submission" date="2019-03" db="EMBL/GenBank/DDBJ databases">
        <title>Genomic Encyclopedia of Type Strains, Phase IV (KMG-IV): sequencing the most valuable type-strain genomes for metagenomic binning, comparative biology and taxonomic classification.</title>
        <authorList>
            <person name="Goeker M."/>
        </authorList>
    </citation>
    <scope>NUCLEOTIDE SEQUENCE [LARGE SCALE GENOMIC DNA]</scope>
    <source>
        <strain evidence="2 3">DSM 2781</strain>
    </source>
</reference>
<dbReference type="InterPro" id="IPR009492">
    <property type="entry name" value="TniQ"/>
</dbReference>
<dbReference type="Proteomes" id="UP000295733">
    <property type="component" value="Unassembled WGS sequence"/>
</dbReference>